<proteinExistence type="predicted"/>
<dbReference type="EMBL" id="KN880441">
    <property type="protein sequence ID" value="KIY72722.1"/>
    <property type="molecule type" value="Genomic_DNA"/>
</dbReference>
<name>A0A0D7BQM8_9AGAR</name>
<evidence type="ECO:0000313" key="1">
    <source>
        <dbReference type="EMBL" id="KIY72722.1"/>
    </source>
</evidence>
<evidence type="ECO:0000313" key="2">
    <source>
        <dbReference type="Proteomes" id="UP000054007"/>
    </source>
</evidence>
<gene>
    <name evidence="1" type="ORF">CYLTODRAFT_449687</name>
</gene>
<protein>
    <submittedName>
        <fullName evidence="1">Uncharacterized protein</fullName>
    </submittedName>
</protein>
<reference evidence="1 2" key="1">
    <citation type="journal article" date="2015" name="Fungal Genet. Biol.">
        <title>Evolution of novel wood decay mechanisms in Agaricales revealed by the genome sequences of Fistulina hepatica and Cylindrobasidium torrendii.</title>
        <authorList>
            <person name="Floudas D."/>
            <person name="Held B.W."/>
            <person name="Riley R."/>
            <person name="Nagy L.G."/>
            <person name="Koehler G."/>
            <person name="Ransdell A.S."/>
            <person name="Younus H."/>
            <person name="Chow J."/>
            <person name="Chiniquy J."/>
            <person name="Lipzen A."/>
            <person name="Tritt A."/>
            <person name="Sun H."/>
            <person name="Haridas S."/>
            <person name="LaButti K."/>
            <person name="Ohm R.A."/>
            <person name="Kues U."/>
            <person name="Blanchette R.A."/>
            <person name="Grigoriev I.V."/>
            <person name="Minto R.E."/>
            <person name="Hibbett D.S."/>
        </authorList>
    </citation>
    <scope>NUCLEOTIDE SEQUENCE [LARGE SCALE GENOMIC DNA]</scope>
    <source>
        <strain evidence="1 2">FP15055 ss-10</strain>
    </source>
</reference>
<keyword evidence="2" id="KW-1185">Reference proteome</keyword>
<dbReference type="Proteomes" id="UP000054007">
    <property type="component" value="Unassembled WGS sequence"/>
</dbReference>
<accession>A0A0D7BQM8</accession>
<dbReference type="AlphaFoldDB" id="A0A0D7BQM8"/>
<organism evidence="1 2">
    <name type="scientific">Cylindrobasidium torrendii FP15055 ss-10</name>
    <dbReference type="NCBI Taxonomy" id="1314674"/>
    <lineage>
        <taxon>Eukaryota</taxon>
        <taxon>Fungi</taxon>
        <taxon>Dikarya</taxon>
        <taxon>Basidiomycota</taxon>
        <taxon>Agaricomycotina</taxon>
        <taxon>Agaricomycetes</taxon>
        <taxon>Agaricomycetidae</taxon>
        <taxon>Agaricales</taxon>
        <taxon>Marasmiineae</taxon>
        <taxon>Physalacriaceae</taxon>
        <taxon>Cylindrobasidium</taxon>
    </lineage>
</organism>
<sequence>MLPSLARRALAANHGLFHSSGGSMRPMLPKIRPQTVDLTAIASGTTAGVSIMATAFATSSIVAALKNGELGRYSIDADDYWIAYCVLS</sequence>